<sequence>MHLHSYILCMHYVYLDYDVESLKFREKNVLTCVPFCRSC</sequence>
<proteinExistence type="predicted"/>
<accession>A0A0E9TF26</accession>
<evidence type="ECO:0000313" key="1">
    <source>
        <dbReference type="EMBL" id="JAH52216.1"/>
    </source>
</evidence>
<organism evidence="1">
    <name type="scientific">Anguilla anguilla</name>
    <name type="common">European freshwater eel</name>
    <name type="synonym">Muraena anguilla</name>
    <dbReference type="NCBI Taxonomy" id="7936"/>
    <lineage>
        <taxon>Eukaryota</taxon>
        <taxon>Metazoa</taxon>
        <taxon>Chordata</taxon>
        <taxon>Craniata</taxon>
        <taxon>Vertebrata</taxon>
        <taxon>Euteleostomi</taxon>
        <taxon>Actinopterygii</taxon>
        <taxon>Neopterygii</taxon>
        <taxon>Teleostei</taxon>
        <taxon>Anguilliformes</taxon>
        <taxon>Anguillidae</taxon>
        <taxon>Anguilla</taxon>
    </lineage>
</organism>
<reference evidence="1" key="1">
    <citation type="submission" date="2014-11" db="EMBL/GenBank/DDBJ databases">
        <authorList>
            <person name="Amaro Gonzalez C."/>
        </authorList>
    </citation>
    <scope>NUCLEOTIDE SEQUENCE</scope>
</reference>
<protein>
    <submittedName>
        <fullName evidence="1">Uncharacterized protein</fullName>
    </submittedName>
</protein>
<dbReference type="EMBL" id="GBXM01056361">
    <property type="protein sequence ID" value="JAH52216.1"/>
    <property type="molecule type" value="Transcribed_RNA"/>
</dbReference>
<dbReference type="AlphaFoldDB" id="A0A0E9TF26"/>
<name>A0A0E9TF26_ANGAN</name>
<reference evidence="1" key="2">
    <citation type="journal article" date="2015" name="Fish Shellfish Immunol.">
        <title>Early steps in the European eel (Anguilla anguilla)-Vibrio vulnificus interaction in the gills: Role of the RtxA13 toxin.</title>
        <authorList>
            <person name="Callol A."/>
            <person name="Pajuelo D."/>
            <person name="Ebbesson L."/>
            <person name="Teles M."/>
            <person name="MacKenzie S."/>
            <person name="Amaro C."/>
        </authorList>
    </citation>
    <scope>NUCLEOTIDE SEQUENCE</scope>
</reference>